<keyword evidence="6 7" id="KW-0131">Cell cycle</keyword>
<dbReference type="InterPro" id="IPR007060">
    <property type="entry name" value="FtsL/DivIC"/>
</dbReference>
<reference evidence="9" key="1">
    <citation type="journal article" date="2019" name="Int. J. Syst. Evol. Microbiol.">
        <title>The Global Catalogue of Microorganisms (GCM) 10K type strain sequencing project: providing services to taxonomists for standard genome sequencing and annotation.</title>
        <authorList>
            <consortium name="The Broad Institute Genomics Platform"/>
            <consortium name="The Broad Institute Genome Sequencing Center for Infectious Disease"/>
            <person name="Wu L."/>
            <person name="Ma J."/>
        </authorList>
    </citation>
    <scope>NUCLEOTIDE SEQUENCE [LARGE SCALE GENOMIC DNA]</scope>
    <source>
        <strain evidence="9">CGMCC 4.7277</strain>
    </source>
</reference>
<dbReference type="HAMAP" id="MF_00599">
    <property type="entry name" value="FtsB"/>
    <property type="match status" value="1"/>
</dbReference>
<sequence>MGNRFIPAVLIALLLLFHAQLWVGRGSLPSVREMQQRLDELLAKNVRDQASNDQLAAEVRDLKEGLEMVEEKARGELGMVKPNEIFVQITPNKPSGKSSAAQAQ</sequence>
<evidence type="ECO:0000313" key="9">
    <source>
        <dbReference type="Proteomes" id="UP001596084"/>
    </source>
</evidence>
<gene>
    <name evidence="7" type="primary">ftsB</name>
    <name evidence="8" type="ORF">ACFPP7_00270</name>
</gene>
<dbReference type="PANTHER" id="PTHR37485">
    <property type="entry name" value="CELL DIVISION PROTEIN FTSB"/>
    <property type="match status" value="1"/>
</dbReference>
<evidence type="ECO:0000256" key="3">
    <source>
        <dbReference type="ARBA" id="ARBA00022692"/>
    </source>
</evidence>
<keyword evidence="2 7" id="KW-0132">Cell division</keyword>
<protein>
    <recommendedName>
        <fullName evidence="7">Cell division protein FtsB</fullName>
    </recommendedName>
</protein>
<dbReference type="EMBL" id="JBHSMX010000003">
    <property type="protein sequence ID" value="MFC5519352.1"/>
    <property type="molecule type" value="Genomic_DNA"/>
</dbReference>
<evidence type="ECO:0000256" key="4">
    <source>
        <dbReference type="ARBA" id="ARBA00022989"/>
    </source>
</evidence>
<comment type="caution">
    <text evidence="8">The sequence shown here is derived from an EMBL/GenBank/DDBJ whole genome shotgun (WGS) entry which is preliminary data.</text>
</comment>
<proteinExistence type="inferred from homology"/>
<evidence type="ECO:0000256" key="6">
    <source>
        <dbReference type="ARBA" id="ARBA00023306"/>
    </source>
</evidence>
<feature type="coiled-coil region" evidence="7">
    <location>
        <begin position="31"/>
        <end position="72"/>
    </location>
</feature>
<feature type="topological domain" description="Periplasmic" evidence="7">
    <location>
        <begin position="24"/>
        <end position="104"/>
    </location>
</feature>
<accession>A0ABW0Q5G6</accession>
<keyword evidence="1 7" id="KW-1003">Cell membrane</keyword>
<evidence type="ECO:0000256" key="2">
    <source>
        <dbReference type="ARBA" id="ARBA00022618"/>
    </source>
</evidence>
<evidence type="ECO:0000313" key="8">
    <source>
        <dbReference type="EMBL" id="MFC5519352.1"/>
    </source>
</evidence>
<dbReference type="InterPro" id="IPR023081">
    <property type="entry name" value="Cell_div_FtsB"/>
</dbReference>
<evidence type="ECO:0000256" key="1">
    <source>
        <dbReference type="ARBA" id="ARBA00022475"/>
    </source>
</evidence>
<comment type="subunit">
    <text evidence="7">Part of a complex composed of FtsB, FtsL and FtsQ.</text>
</comment>
<keyword evidence="4 7" id="KW-1133">Transmembrane helix</keyword>
<name>A0ABW0Q5G6_9BURK</name>
<evidence type="ECO:0000256" key="5">
    <source>
        <dbReference type="ARBA" id="ARBA00023136"/>
    </source>
</evidence>
<keyword evidence="9" id="KW-1185">Reference proteome</keyword>
<comment type="function">
    <text evidence="7">Essential cell division protein. May link together the upstream cell division proteins, which are predominantly cytoplasmic, with the downstream cell division proteins, which are predominantly periplasmic.</text>
</comment>
<keyword evidence="3 7" id="KW-0812">Transmembrane</keyword>
<keyword evidence="5 7" id="KW-0472">Membrane</keyword>
<comment type="subcellular location">
    <subcellularLocation>
        <location evidence="7">Cell inner membrane</location>
        <topology evidence="7">Single-pass type II membrane protein</topology>
    </subcellularLocation>
    <text evidence="7">Localizes to the division septum.</text>
</comment>
<dbReference type="Proteomes" id="UP001596084">
    <property type="component" value="Unassembled WGS sequence"/>
</dbReference>
<keyword evidence="7" id="KW-0175">Coiled coil</keyword>
<dbReference type="PANTHER" id="PTHR37485:SF1">
    <property type="entry name" value="CELL DIVISION PROTEIN FTSB"/>
    <property type="match status" value="1"/>
</dbReference>
<dbReference type="Pfam" id="PF04977">
    <property type="entry name" value="DivIC"/>
    <property type="match status" value="1"/>
</dbReference>
<dbReference type="RefSeq" id="WP_068831609.1">
    <property type="nucleotide sequence ID" value="NZ_JBHSMX010000003.1"/>
</dbReference>
<organism evidence="8 9">
    <name type="scientific">Polaromonas jejuensis</name>
    <dbReference type="NCBI Taxonomy" id="457502"/>
    <lineage>
        <taxon>Bacteria</taxon>
        <taxon>Pseudomonadati</taxon>
        <taxon>Pseudomonadota</taxon>
        <taxon>Betaproteobacteria</taxon>
        <taxon>Burkholderiales</taxon>
        <taxon>Comamonadaceae</taxon>
        <taxon>Polaromonas</taxon>
    </lineage>
</organism>
<comment type="similarity">
    <text evidence="7">Belongs to the FtsB family.</text>
</comment>
<feature type="topological domain" description="Cytoplasmic" evidence="7">
    <location>
        <begin position="1"/>
        <end position="5"/>
    </location>
</feature>
<keyword evidence="7" id="KW-0997">Cell inner membrane</keyword>
<evidence type="ECO:0000256" key="7">
    <source>
        <dbReference type="HAMAP-Rule" id="MF_00599"/>
    </source>
</evidence>